<dbReference type="InterPro" id="IPR007047">
    <property type="entry name" value="Flp_Fap"/>
</dbReference>
<accession>D2SAZ3</accession>
<dbReference type="Proteomes" id="UP000001382">
    <property type="component" value="Chromosome"/>
</dbReference>
<dbReference type="STRING" id="526225.Gobs_3427"/>
<keyword evidence="1" id="KW-0812">Transmembrane</keyword>
<reference evidence="3" key="2">
    <citation type="submission" date="2010-01" db="EMBL/GenBank/DDBJ databases">
        <title>The complete genome of Geodermatophilus obscurus DSM 43160.</title>
        <authorList>
            <consortium name="US DOE Joint Genome Institute (JGI-PGF)"/>
            <person name="Lucas S."/>
            <person name="Copeland A."/>
            <person name="Lapidus A."/>
            <person name="Glavina del Rio T."/>
            <person name="Dalin E."/>
            <person name="Tice H."/>
            <person name="Bruce D."/>
            <person name="Goodwin L."/>
            <person name="Pitluck S."/>
            <person name="Kyrpides N."/>
            <person name="Mavromatis K."/>
            <person name="Ivanova N."/>
            <person name="Munk A.C."/>
            <person name="Brettin T."/>
            <person name="Detter J.C."/>
            <person name="Han C."/>
            <person name="Larimer F."/>
            <person name="Land M."/>
            <person name="Hauser L."/>
            <person name="Markowitz V."/>
            <person name="Cheng J.-F."/>
            <person name="Hugenholtz P."/>
            <person name="Woyke T."/>
            <person name="Wu D."/>
            <person name="Jando M."/>
            <person name="Schneider S."/>
            <person name="Klenk H.-P."/>
            <person name="Eisen J.A."/>
        </authorList>
    </citation>
    <scope>NUCLEOTIDE SEQUENCE [LARGE SCALE GENOMIC DNA]</scope>
    <source>
        <strain evidence="3">ATCC 25078 / DSM 43160 / JCM 3152 / KCC A-0152 / KCTC 9177 / NBRC 13315 / NRRL B-3577 / G-20</strain>
    </source>
</reference>
<dbReference type="AlphaFoldDB" id="D2SAZ3"/>
<reference evidence="2 3" key="1">
    <citation type="journal article" date="2010" name="Stand. Genomic Sci.">
        <title>Complete genome sequence of Geodermatophilus obscurus type strain (G-20).</title>
        <authorList>
            <person name="Ivanova N."/>
            <person name="Sikorski J."/>
            <person name="Jando M."/>
            <person name="Munk C."/>
            <person name="Lapidus A."/>
            <person name="Glavina Del Rio T."/>
            <person name="Copeland A."/>
            <person name="Tice H."/>
            <person name="Cheng J.-F."/>
            <person name="Lucas S."/>
            <person name="Chen F."/>
            <person name="Nolan M."/>
            <person name="Bruce D."/>
            <person name="Goodwin L."/>
            <person name="Pitluck S."/>
            <person name="Mavromatis K."/>
            <person name="Mikhailova N."/>
            <person name="Pati A."/>
            <person name="Chen A."/>
            <person name="Palaniappan K."/>
            <person name="Land M."/>
            <person name="Hauser L."/>
            <person name="Chang Y.-J."/>
            <person name="Jeffries C.D."/>
            <person name="Meincke L."/>
            <person name="Brettin T."/>
            <person name="Detter J.C."/>
            <person name="Detter J.C."/>
            <person name="Rohde M."/>
            <person name="Goeker M."/>
            <person name="Bristow J."/>
            <person name="Eisen J.A."/>
            <person name="Markowitz V."/>
            <person name="Hugenholtz P."/>
            <person name="Kyrpides N.C."/>
            <person name="Klenk H.-P."/>
        </authorList>
    </citation>
    <scope>NUCLEOTIDE SEQUENCE [LARGE SCALE GENOMIC DNA]</scope>
    <source>
        <strain evidence="3">ATCC 25078 / DSM 43160 / JCM 3152 / KCC A-0152 / KCTC 9177 / NBRC 13315 / NRRL B-3577 / G-20</strain>
    </source>
</reference>
<dbReference type="KEGG" id="gob:Gobs_3427"/>
<dbReference type="RefSeq" id="WP_012949458.1">
    <property type="nucleotide sequence ID" value="NC_013757.1"/>
</dbReference>
<dbReference type="eggNOG" id="COG3847">
    <property type="taxonomic scope" value="Bacteria"/>
</dbReference>
<evidence type="ECO:0000313" key="2">
    <source>
        <dbReference type="EMBL" id="ADB76028.1"/>
    </source>
</evidence>
<proteinExistence type="predicted"/>
<keyword evidence="3" id="KW-1185">Reference proteome</keyword>
<organism evidence="2 3">
    <name type="scientific">Geodermatophilus obscurus (strain ATCC 25078 / DSM 43160 / JCM 3152 / CCUG 61914 / KCC A-0152 / KCTC 9177 / NBRC 13315 / NRRL B-3577 / G-20)</name>
    <dbReference type="NCBI Taxonomy" id="526225"/>
    <lineage>
        <taxon>Bacteria</taxon>
        <taxon>Bacillati</taxon>
        <taxon>Actinomycetota</taxon>
        <taxon>Actinomycetes</taxon>
        <taxon>Geodermatophilales</taxon>
        <taxon>Geodermatophilaceae</taxon>
        <taxon>Geodermatophilus</taxon>
    </lineage>
</organism>
<evidence type="ECO:0000256" key="1">
    <source>
        <dbReference type="SAM" id="Phobius"/>
    </source>
</evidence>
<keyword evidence="1" id="KW-1133">Transmembrane helix</keyword>
<gene>
    <name evidence="2" type="ordered locus">Gobs_3427</name>
</gene>
<protein>
    <submittedName>
        <fullName evidence="2">Flp/Fap pilin component</fullName>
    </submittedName>
</protein>
<sequence length="79" mass="8182">MLNLISNPLATIVTLYSFAEERLEREEKGATAVEYGLMVGLIAVVIIAAVALLGTKLDGLFDTIGAKLGGTATTTTPAT</sequence>
<dbReference type="Pfam" id="PF04964">
    <property type="entry name" value="Flp_Fap"/>
    <property type="match status" value="1"/>
</dbReference>
<name>D2SAZ3_GEOOG</name>
<feature type="transmembrane region" description="Helical" evidence="1">
    <location>
        <begin position="35"/>
        <end position="54"/>
    </location>
</feature>
<keyword evidence="1" id="KW-0472">Membrane</keyword>
<evidence type="ECO:0000313" key="3">
    <source>
        <dbReference type="Proteomes" id="UP000001382"/>
    </source>
</evidence>
<dbReference type="OrthoDB" id="5121461at2"/>
<dbReference type="EMBL" id="CP001867">
    <property type="protein sequence ID" value="ADB76028.1"/>
    <property type="molecule type" value="Genomic_DNA"/>
</dbReference>
<dbReference type="HOGENOM" id="CLU_171854_4_1_11"/>